<dbReference type="EMBL" id="QEFC01002377">
    <property type="protein sequence ID" value="KAE9452558.1"/>
    <property type="molecule type" value="Genomic_DNA"/>
</dbReference>
<dbReference type="OrthoDB" id="6159439at2759"/>
<gene>
    <name evidence="13" type="ORF">C3L33_15557</name>
</gene>
<keyword evidence="11" id="KW-0175">Coiled coil</keyword>
<keyword evidence="5 10" id="KW-0804">Transcription</keyword>
<evidence type="ECO:0000256" key="1">
    <source>
        <dbReference type="ARBA" id="ARBA00004123"/>
    </source>
</evidence>
<keyword evidence="6 8" id="KW-0539">Nucleus</keyword>
<comment type="similarity">
    <text evidence="7 10">Belongs to the HD-ZIP homeobox family. Class I subfamily.</text>
</comment>
<evidence type="ECO:0000313" key="14">
    <source>
        <dbReference type="Proteomes" id="UP000428333"/>
    </source>
</evidence>
<dbReference type="GO" id="GO:0045893">
    <property type="term" value="P:positive regulation of DNA-templated transcription"/>
    <property type="evidence" value="ECO:0007669"/>
    <property type="project" value="TreeGrafter"/>
</dbReference>
<accession>A0A6A4LDE7</accession>
<evidence type="ECO:0000259" key="12">
    <source>
        <dbReference type="PROSITE" id="PS50071"/>
    </source>
</evidence>
<dbReference type="GO" id="GO:0005634">
    <property type="term" value="C:nucleus"/>
    <property type="evidence" value="ECO:0007669"/>
    <property type="project" value="UniProtKB-SubCell"/>
</dbReference>
<dbReference type="PRINTS" id="PR00031">
    <property type="entry name" value="HTHREPRESSR"/>
</dbReference>
<keyword evidence="3 8" id="KW-0238">DNA-binding</keyword>
<dbReference type="PANTHER" id="PTHR24326:SF522">
    <property type="entry name" value="HOMEOBOX-LEUCINE ZIPPER PROTEIN ATHB-52"/>
    <property type="match status" value="1"/>
</dbReference>
<organism evidence="13 14">
    <name type="scientific">Rhododendron williamsianum</name>
    <dbReference type="NCBI Taxonomy" id="262921"/>
    <lineage>
        <taxon>Eukaryota</taxon>
        <taxon>Viridiplantae</taxon>
        <taxon>Streptophyta</taxon>
        <taxon>Embryophyta</taxon>
        <taxon>Tracheophyta</taxon>
        <taxon>Spermatophyta</taxon>
        <taxon>Magnoliopsida</taxon>
        <taxon>eudicotyledons</taxon>
        <taxon>Gunneridae</taxon>
        <taxon>Pentapetalae</taxon>
        <taxon>asterids</taxon>
        <taxon>Ericales</taxon>
        <taxon>Ericaceae</taxon>
        <taxon>Ericoideae</taxon>
        <taxon>Rhodoreae</taxon>
        <taxon>Rhododendron</taxon>
    </lineage>
</organism>
<evidence type="ECO:0000256" key="5">
    <source>
        <dbReference type="ARBA" id="ARBA00023163"/>
    </source>
</evidence>
<keyword evidence="14" id="KW-1185">Reference proteome</keyword>
<evidence type="ECO:0000256" key="3">
    <source>
        <dbReference type="ARBA" id="ARBA00023125"/>
    </source>
</evidence>
<evidence type="ECO:0000256" key="2">
    <source>
        <dbReference type="ARBA" id="ARBA00023015"/>
    </source>
</evidence>
<keyword evidence="2 10" id="KW-0805">Transcription regulation</keyword>
<evidence type="ECO:0000256" key="9">
    <source>
        <dbReference type="RuleBase" id="RU000682"/>
    </source>
</evidence>
<comment type="subcellular location">
    <subcellularLocation>
        <location evidence="1 8 9">Nucleus</location>
    </subcellularLocation>
</comment>
<dbReference type="GO" id="GO:0043565">
    <property type="term" value="F:sequence-specific DNA binding"/>
    <property type="evidence" value="ECO:0007669"/>
    <property type="project" value="TreeGrafter"/>
</dbReference>
<feature type="non-terminal residue" evidence="13">
    <location>
        <position position="1"/>
    </location>
</feature>
<sequence length="182" mass="20743">MDPYESHIHKHDLPKYNKKRLTTDQARLLESSFNVTKHLDPKRKSQLAQQLGLPSRQVAVWYQNKRARWKNQSIESDYNAQKTKLESVLAENKRLDVEVERLRKELDKAQDLLVSLNVNNNHHVYNSSISALSNSCDEVGSSSLIHDSGNCLDGEFYECLIGGEGQFGKPESHNFFASSLSL</sequence>
<comment type="caution">
    <text evidence="13">The sequence shown here is derived from an EMBL/GenBank/DDBJ whole genome shotgun (WGS) entry which is preliminary data.</text>
</comment>
<dbReference type="PROSITE" id="PS00027">
    <property type="entry name" value="HOMEOBOX_1"/>
    <property type="match status" value="1"/>
</dbReference>
<dbReference type="InterPro" id="IPR009057">
    <property type="entry name" value="Homeodomain-like_sf"/>
</dbReference>
<dbReference type="InterPro" id="IPR017970">
    <property type="entry name" value="Homeobox_CS"/>
</dbReference>
<comment type="function">
    <text evidence="10">Transcription factor.</text>
</comment>
<evidence type="ECO:0000256" key="11">
    <source>
        <dbReference type="SAM" id="Coils"/>
    </source>
</evidence>
<dbReference type="InterPro" id="IPR000047">
    <property type="entry name" value="HTH_motif"/>
</dbReference>
<dbReference type="InterPro" id="IPR045224">
    <property type="entry name" value="HDZip_class_I_plant"/>
</dbReference>
<evidence type="ECO:0000256" key="10">
    <source>
        <dbReference type="RuleBase" id="RU369038"/>
    </source>
</evidence>
<keyword evidence="4 8" id="KW-0371">Homeobox</keyword>
<proteinExistence type="inferred from homology"/>
<dbReference type="Proteomes" id="UP000428333">
    <property type="component" value="Linkage Group LG09"/>
</dbReference>
<dbReference type="GO" id="GO:0000981">
    <property type="term" value="F:DNA-binding transcription factor activity, RNA polymerase II-specific"/>
    <property type="evidence" value="ECO:0007669"/>
    <property type="project" value="UniProtKB-UniRule"/>
</dbReference>
<evidence type="ECO:0000256" key="7">
    <source>
        <dbReference type="ARBA" id="ARBA00025748"/>
    </source>
</evidence>
<reference evidence="13 14" key="1">
    <citation type="journal article" date="2019" name="Genome Biol. Evol.">
        <title>The Rhododendron genome and chromosomal organization provide insight into shared whole-genome duplications across the heath family (Ericaceae).</title>
        <authorList>
            <person name="Soza V.L."/>
            <person name="Lindsley D."/>
            <person name="Waalkes A."/>
            <person name="Ramage E."/>
            <person name="Patwardhan R.P."/>
            <person name="Burton J.N."/>
            <person name="Adey A."/>
            <person name="Kumar A."/>
            <person name="Qiu R."/>
            <person name="Shendure J."/>
            <person name="Hall B."/>
        </authorList>
    </citation>
    <scope>NUCLEOTIDE SEQUENCE [LARGE SCALE GENOMIC DNA]</scope>
    <source>
        <strain evidence="13">RSF 1966-606</strain>
    </source>
</reference>
<dbReference type="PROSITE" id="PS50071">
    <property type="entry name" value="HOMEOBOX_2"/>
    <property type="match status" value="1"/>
</dbReference>
<name>A0A6A4LDE7_9ERIC</name>
<evidence type="ECO:0000256" key="8">
    <source>
        <dbReference type="PROSITE-ProRule" id="PRU00108"/>
    </source>
</evidence>
<dbReference type="Gene3D" id="1.10.10.60">
    <property type="entry name" value="Homeodomain-like"/>
    <property type="match status" value="1"/>
</dbReference>
<evidence type="ECO:0000256" key="4">
    <source>
        <dbReference type="ARBA" id="ARBA00023155"/>
    </source>
</evidence>
<dbReference type="InterPro" id="IPR001356">
    <property type="entry name" value="HD"/>
</dbReference>
<dbReference type="AlphaFoldDB" id="A0A6A4LDE7"/>
<dbReference type="Pfam" id="PF00046">
    <property type="entry name" value="Homeodomain"/>
    <property type="match status" value="1"/>
</dbReference>
<feature type="coiled-coil region" evidence="11">
    <location>
        <begin position="85"/>
        <end position="119"/>
    </location>
</feature>
<dbReference type="CDD" id="cd00086">
    <property type="entry name" value="homeodomain"/>
    <property type="match status" value="1"/>
</dbReference>
<feature type="domain" description="Homeobox" evidence="12">
    <location>
        <begin position="12"/>
        <end position="72"/>
    </location>
</feature>
<dbReference type="SMART" id="SM00389">
    <property type="entry name" value="HOX"/>
    <property type="match status" value="1"/>
</dbReference>
<evidence type="ECO:0000313" key="13">
    <source>
        <dbReference type="EMBL" id="KAE9452558.1"/>
    </source>
</evidence>
<dbReference type="SUPFAM" id="SSF46689">
    <property type="entry name" value="Homeodomain-like"/>
    <property type="match status" value="1"/>
</dbReference>
<evidence type="ECO:0000256" key="6">
    <source>
        <dbReference type="ARBA" id="ARBA00023242"/>
    </source>
</evidence>
<feature type="DNA-binding region" description="Homeobox" evidence="8">
    <location>
        <begin position="14"/>
        <end position="73"/>
    </location>
</feature>
<protein>
    <recommendedName>
        <fullName evidence="10">Homeobox-leucine zipper protein</fullName>
    </recommendedName>
    <alternativeName>
        <fullName evidence="10">HD-ZIP protein</fullName>
    </alternativeName>
    <alternativeName>
        <fullName evidence="10">Homeodomain transcription factor</fullName>
    </alternativeName>
</protein>
<dbReference type="PANTHER" id="PTHR24326">
    <property type="entry name" value="HOMEOBOX-LEUCINE ZIPPER PROTEIN"/>
    <property type="match status" value="1"/>
</dbReference>